<dbReference type="SUPFAM" id="SSF47413">
    <property type="entry name" value="lambda repressor-like DNA-binding domains"/>
    <property type="match status" value="1"/>
</dbReference>
<evidence type="ECO:0000256" key="1">
    <source>
        <dbReference type="ARBA" id="ARBA00007227"/>
    </source>
</evidence>
<dbReference type="PANTHER" id="PTHR43236:SF1">
    <property type="entry name" value="BLL7220 PROTEIN"/>
    <property type="match status" value="1"/>
</dbReference>
<dbReference type="EMBL" id="BMJT01000006">
    <property type="protein sequence ID" value="GGG26515.1"/>
    <property type="molecule type" value="Genomic_DNA"/>
</dbReference>
<keyword evidence="4" id="KW-1185">Reference proteome</keyword>
<dbReference type="Pfam" id="PF01381">
    <property type="entry name" value="HTH_3"/>
    <property type="match status" value="1"/>
</dbReference>
<protein>
    <submittedName>
        <fullName evidence="3">Transcriptional regulator</fullName>
    </submittedName>
</protein>
<comment type="similarity">
    <text evidence="1">Belongs to the short-chain fatty acyl-CoA assimilation regulator (ScfR) family.</text>
</comment>
<organism evidence="3 4">
    <name type="scientific">Lysinibacillus alkalisoli</name>
    <dbReference type="NCBI Taxonomy" id="1911548"/>
    <lineage>
        <taxon>Bacteria</taxon>
        <taxon>Bacillati</taxon>
        <taxon>Bacillota</taxon>
        <taxon>Bacilli</taxon>
        <taxon>Bacillales</taxon>
        <taxon>Bacillaceae</taxon>
        <taxon>Lysinibacillus</taxon>
    </lineage>
</organism>
<evidence type="ECO:0000313" key="3">
    <source>
        <dbReference type="EMBL" id="GGG26515.1"/>
    </source>
</evidence>
<dbReference type="SMART" id="SM00530">
    <property type="entry name" value="HTH_XRE"/>
    <property type="match status" value="1"/>
</dbReference>
<dbReference type="AlphaFoldDB" id="A0A917G7X2"/>
<gene>
    <name evidence="3" type="ORF">GCM10007425_21400</name>
</gene>
<dbReference type="RefSeq" id="WP_188615046.1">
    <property type="nucleotide sequence ID" value="NZ_BMJT01000006.1"/>
</dbReference>
<dbReference type="InterPro" id="IPR010982">
    <property type="entry name" value="Lambda_DNA-bd_dom_sf"/>
</dbReference>
<comment type="caution">
    <text evidence="3">The sequence shown here is derived from an EMBL/GenBank/DDBJ whole genome shotgun (WGS) entry which is preliminary data.</text>
</comment>
<sequence>MFIGKSLTNIRILNELSRAQLAGKLGITEQAVWQYENGYVSPKLEVVNKMKALFKVKSAYFFREDLLENDQPENIRIERIAYRSESINTAMKTQGELMHVKFLDAFIKKIGKKIKYPENEILILRKQVLEYLNSNQDVERELQIRYVAQLARKHIHLSDDNNKNLLFHLEKSGVFIFEKSIGETIDAYSLWSEDNIPYIVLGNIKKSAARRNFDLAHELGHLLLHYKTEFNMLDKPSYKIKEDEAHLFASEFLLPIKAFTEDVSKISKVSNPDAYKELKEKWVVSLQAMAMRARNLELITHQQFRYFYMSINKKGYRKEEPLDSIIPLEKPMKIRSILQLLFDRKIISLGQLCEELKYDVSFLTVITGIEEEFFEKYLNDDFRSFSIDDLKIVK</sequence>
<evidence type="ECO:0000313" key="4">
    <source>
        <dbReference type="Proteomes" id="UP000616608"/>
    </source>
</evidence>
<dbReference type="InterPro" id="IPR010359">
    <property type="entry name" value="IrrE_HExxH"/>
</dbReference>
<dbReference type="GO" id="GO:0003677">
    <property type="term" value="F:DNA binding"/>
    <property type="evidence" value="ECO:0007669"/>
    <property type="project" value="InterPro"/>
</dbReference>
<name>A0A917G7X2_9BACI</name>
<dbReference type="InterPro" id="IPR052345">
    <property type="entry name" value="Rad_response_metalloprotease"/>
</dbReference>
<reference evidence="3" key="1">
    <citation type="journal article" date="2014" name="Int. J. Syst. Evol. Microbiol.">
        <title>Complete genome sequence of Corynebacterium casei LMG S-19264T (=DSM 44701T), isolated from a smear-ripened cheese.</title>
        <authorList>
            <consortium name="US DOE Joint Genome Institute (JGI-PGF)"/>
            <person name="Walter F."/>
            <person name="Albersmeier A."/>
            <person name="Kalinowski J."/>
            <person name="Ruckert C."/>
        </authorList>
    </citation>
    <scope>NUCLEOTIDE SEQUENCE</scope>
    <source>
        <strain evidence="3">CGMCC 1.15760</strain>
    </source>
</reference>
<reference evidence="3" key="2">
    <citation type="submission" date="2020-09" db="EMBL/GenBank/DDBJ databases">
        <authorList>
            <person name="Sun Q."/>
            <person name="Zhou Y."/>
        </authorList>
    </citation>
    <scope>NUCLEOTIDE SEQUENCE</scope>
    <source>
        <strain evidence="3">CGMCC 1.15760</strain>
    </source>
</reference>
<dbReference type="Pfam" id="PF06114">
    <property type="entry name" value="Peptidase_M78"/>
    <property type="match status" value="1"/>
</dbReference>
<dbReference type="CDD" id="cd00093">
    <property type="entry name" value="HTH_XRE"/>
    <property type="match status" value="1"/>
</dbReference>
<dbReference type="PROSITE" id="PS50943">
    <property type="entry name" value="HTH_CROC1"/>
    <property type="match status" value="1"/>
</dbReference>
<dbReference type="PANTHER" id="PTHR43236">
    <property type="entry name" value="ANTITOXIN HIGA1"/>
    <property type="match status" value="1"/>
</dbReference>
<accession>A0A917G7X2</accession>
<dbReference type="Gene3D" id="1.10.260.40">
    <property type="entry name" value="lambda repressor-like DNA-binding domains"/>
    <property type="match status" value="1"/>
</dbReference>
<feature type="domain" description="HTH cro/C1-type" evidence="2">
    <location>
        <begin position="7"/>
        <end position="61"/>
    </location>
</feature>
<dbReference type="Gene3D" id="1.10.10.2910">
    <property type="match status" value="1"/>
</dbReference>
<dbReference type="InterPro" id="IPR001387">
    <property type="entry name" value="Cro/C1-type_HTH"/>
</dbReference>
<evidence type="ECO:0000259" key="2">
    <source>
        <dbReference type="PROSITE" id="PS50943"/>
    </source>
</evidence>
<dbReference type="Proteomes" id="UP000616608">
    <property type="component" value="Unassembled WGS sequence"/>
</dbReference>
<proteinExistence type="inferred from homology"/>